<accession>A0ABP0DJ80</accession>
<feature type="compositionally biased region" description="Low complexity" evidence="9">
    <location>
        <begin position="217"/>
        <end position="228"/>
    </location>
</feature>
<keyword evidence="6" id="KW-0508">mRNA splicing</keyword>
<evidence type="ECO:0000256" key="2">
    <source>
        <dbReference type="ARBA" id="ARBA00004496"/>
    </source>
</evidence>
<gene>
    <name evidence="12" type="ORF">SEPCBS57363_002541</name>
</gene>
<dbReference type="InterPro" id="IPR051421">
    <property type="entry name" value="RNA_Proc_DNA_Dmg_Regulator"/>
</dbReference>
<dbReference type="EMBL" id="CAWUOM010000034">
    <property type="protein sequence ID" value="CAK7267342.1"/>
    <property type="molecule type" value="Genomic_DNA"/>
</dbReference>
<evidence type="ECO:0008006" key="14">
    <source>
        <dbReference type="Google" id="ProtNLM"/>
    </source>
</evidence>
<organism evidence="12 13">
    <name type="scientific">Sporothrix epigloea</name>
    <dbReference type="NCBI Taxonomy" id="1892477"/>
    <lineage>
        <taxon>Eukaryota</taxon>
        <taxon>Fungi</taxon>
        <taxon>Dikarya</taxon>
        <taxon>Ascomycota</taxon>
        <taxon>Pezizomycotina</taxon>
        <taxon>Sordariomycetes</taxon>
        <taxon>Sordariomycetidae</taxon>
        <taxon>Ophiostomatales</taxon>
        <taxon>Ophiostomataceae</taxon>
        <taxon>Sporothrix</taxon>
    </lineage>
</organism>
<evidence type="ECO:0000256" key="9">
    <source>
        <dbReference type="SAM" id="MobiDB-lite"/>
    </source>
</evidence>
<evidence type="ECO:0000256" key="5">
    <source>
        <dbReference type="ARBA" id="ARBA00022664"/>
    </source>
</evidence>
<feature type="domain" description="Sde2 ubiquitin" evidence="10">
    <location>
        <begin position="6"/>
        <end position="89"/>
    </location>
</feature>
<dbReference type="Pfam" id="PF22782">
    <property type="entry name" value="SDE2"/>
    <property type="match status" value="1"/>
</dbReference>
<dbReference type="Pfam" id="PF13019">
    <property type="entry name" value="Sde2_N_Ubi_yeast"/>
    <property type="match status" value="1"/>
</dbReference>
<keyword evidence="7" id="KW-0539">Nucleus</keyword>
<dbReference type="PANTHER" id="PTHR12786">
    <property type="entry name" value="SPLICING FACTOR SF3A-RELATED"/>
    <property type="match status" value="1"/>
</dbReference>
<sequence>MDADTVNVLVASIPGDGIPPTYSFPVPSSTTVCELWNNIYERLPHIRSRLILTTLGNKQLPRDANTRVAELLSTREDDFVSLRLSIPVLGGKGGFGSQLRAAGGRMSSKRKKNQEEDNSSSRNLDGRRLRTVTEAKSLAEYLAIKPEMDRKEKERRRQRWEEIVETAEKKEDEIKRGGKGRLDGKWVEDKEEANERTRAAVLSAMKRGHYVGSPQLGTSAGSQTSAASENESDHSKDADEKADGGSSSSDSELSAPVSASAASKLNPAGATAKGKGKATVFFAFDEDDDEFMSSDDDDGKD</sequence>
<name>A0ABP0DJ80_9PEZI</name>
<evidence type="ECO:0000313" key="13">
    <source>
        <dbReference type="Proteomes" id="UP001642501"/>
    </source>
</evidence>
<evidence type="ECO:0000256" key="7">
    <source>
        <dbReference type="ARBA" id="ARBA00023242"/>
    </source>
</evidence>
<feature type="domain" description="SDE2-like" evidence="11">
    <location>
        <begin position="90"/>
        <end position="201"/>
    </location>
</feature>
<evidence type="ECO:0000256" key="6">
    <source>
        <dbReference type="ARBA" id="ARBA00023187"/>
    </source>
</evidence>
<comment type="subcellular location">
    <subcellularLocation>
        <location evidence="2">Cytoplasm</location>
    </subcellularLocation>
    <subcellularLocation>
        <location evidence="1">Nucleus</location>
    </subcellularLocation>
</comment>
<feature type="region of interest" description="Disordered" evidence="9">
    <location>
        <begin position="210"/>
        <end position="277"/>
    </location>
</feature>
<feature type="region of interest" description="Disordered" evidence="9">
    <location>
        <begin position="97"/>
        <end position="130"/>
    </location>
</feature>
<dbReference type="Proteomes" id="UP001642501">
    <property type="component" value="Unassembled WGS sequence"/>
</dbReference>
<dbReference type="InterPro" id="IPR053822">
    <property type="entry name" value="SDE2-like_dom"/>
</dbReference>
<evidence type="ECO:0000256" key="1">
    <source>
        <dbReference type="ARBA" id="ARBA00004123"/>
    </source>
</evidence>
<feature type="compositionally biased region" description="Basic and acidic residues" evidence="9">
    <location>
        <begin position="231"/>
        <end position="243"/>
    </location>
</feature>
<keyword evidence="4" id="KW-0963">Cytoplasm</keyword>
<dbReference type="InterPro" id="IPR024974">
    <property type="entry name" value="Sde2_N"/>
</dbReference>
<evidence type="ECO:0000256" key="8">
    <source>
        <dbReference type="ARBA" id="ARBA00023306"/>
    </source>
</evidence>
<protein>
    <recommendedName>
        <fullName evidence="14">Sde2 N-terminal ubiquitin domain-containing protein</fullName>
    </recommendedName>
</protein>
<keyword evidence="8" id="KW-0131">Cell cycle</keyword>
<feature type="compositionally biased region" description="Low complexity" evidence="9">
    <location>
        <begin position="244"/>
        <end position="260"/>
    </location>
</feature>
<dbReference type="PANTHER" id="PTHR12786:SF1">
    <property type="entry name" value="SPLICING REGULATOR SDE2"/>
    <property type="match status" value="1"/>
</dbReference>
<feature type="compositionally biased region" description="Low complexity" evidence="9">
    <location>
        <begin position="268"/>
        <end position="277"/>
    </location>
</feature>
<evidence type="ECO:0000259" key="11">
    <source>
        <dbReference type="Pfam" id="PF22782"/>
    </source>
</evidence>
<evidence type="ECO:0000256" key="4">
    <source>
        <dbReference type="ARBA" id="ARBA00022490"/>
    </source>
</evidence>
<evidence type="ECO:0000313" key="12">
    <source>
        <dbReference type="EMBL" id="CAK7267342.1"/>
    </source>
</evidence>
<comment type="caution">
    <text evidence="12">The sequence shown here is derived from an EMBL/GenBank/DDBJ whole genome shotgun (WGS) entry which is preliminary data.</text>
</comment>
<comment type="similarity">
    <text evidence="3">Belongs to the SDE2 family.</text>
</comment>
<evidence type="ECO:0000256" key="3">
    <source>
        <dbReference type="ARBA" id="ARBA00008726"/>
    </source>
</evidence>
<proteinExistence type="inferred from homology"/>
<reference evidence="12 13" key="1">
    <citation type="submission" date="2024-01" db="EMBL/GenBank/DDBJ databases">
        <authorList>
            <person name="Allen C."/>
            <person name="Tagirdzhanova G."/>
        </authorList>
    </citation>
    <scope>NUCLEOTIDE SEQUENCE [LARGE SCALE GENOMIC DNA]</scope>
    <source>
        <strain evidence="12 13">CBS 573.63</strain>
    </source>
</reference>
<evidence type="ECO:0000259" key="10">
    <source>
        <dbReference type="Pfam" id="PF13019"/>
    </source>
</evidence>
<keyword evidence="5" id="KW-0507">mRNA processing</keyword>
<keyword evidence="13" id="KW-1185">Reference proteome</keyword>